<gene>
    <name evidence="1" type="ORF">Csp1_04700</name>
</gene>
<proteinExistence type="predicted"/>
<reference evidence="2" key="1">
    <citation type="submission" date="2017-11" db="EMBL/GenBank/DDBJ databases">
        <title>Otitis media/interna in a cat caused by the recently described species Corynebacterium provencense.</title>
        <authorList>
            <person name="Kittl S."/>
            <person name="Brodard I."/>
            <person name="Rychener L."/>
            <person name="Jores J."/>
            <person name="Roosje P."/>
            <person name="Gobeli Brawand S."/>
        </authorList>
    </citation>
    <scope>NUCLEOTIDE SEQUENCE [LARGE SCALE GENOMIC DNA]</scope>
    <source>
        <strain evidence="2">17KM38</strain>
    </source>
</reference>
<keyword evidence="2" id="KW-1185">Reference proteome</keyword>
<accession>A0A2Z3YQM5</accession>
<evidence type="ECO:0000313" key="2">
    <source>
        <dbReference type="Proteomes" id="UP000247696"/>
    </source>
</evidence>
<dbReference type="SUPFAM" id="SSF52540">
    <property type="entry name" value="P-loop containing nucleoside triphosphate hydrolases"/>
    <property type="match status" value="1"/>
</dbReference>
<protein>
    <submittedName>
        <fullName evidence="1">Uncharacterized protein</fullName>
    </submittedName>
</protein>
<dbReference type="Gene3D" id="3.40.50.300">
    <property type="entry name" value="P-loop containing nucleotide triphosphate hydrolases"/>
    <property type="match status" value="1"/>
</dbReference>
<dbReference type="KEGG" id="cpre:Csp1_04700"/>
<dbReference type="EMBL" id="CP024988">
    <property type="protein sequence ID" value="AWT25290.1"/>
    <property type="molecule type" value="Genomic_DNA"/>
</dbReference>
<sequence length="355" mass="36928">MLGTLQNFIDRFERRPSGPPQYRTPAPVVTALGDRSSEDLGSEISLVIAVTGRRHLEWRPELALPRDVTSVLLVTGTGTVRGRDGAPVSGQEVAADLVSRGVSVRQVTVTGDPSHTSPEPYYLLPAQAPELAAYLGASDVPVCAVYGSVGGAGASTFAAALAGALADPDLGGDGRSLLVDSSGNGDLEFLLGLEDSTGHRMRDIAGTPVLTGPALRELPWAADVAVLTGSGAPPTRLDVGCPVVHDCGRWMCGSPSQAGIQVTRTVLVVPATVPGTLAARAVLEQLPGASVVLREMPRAELEWNDALTLMGRAPEADWRDDPYLVGETDRGEFTPTLSGAGTAGAAASRLVREVW</sequence>
<dbReference type="InterPro" id="IPR027417">
    <property type="entry name" value="P-loop_NTPase"/>
</dbReference>
<dbReference type="STRING" id="1737425.GCA_900049755_02158"/>
<dbReference type="OrthoDB" id="4428107at2"/>
<dbReference type="Proteomes" id="UP000247696">
    <property type="component" value="Chromosome"/>
</dbReference>
<dbReference type="AlphaFoldDB" id="A0A2Z3YQM5"/>
<organism evidence="1 2">
    <name type="scientific">Corynebacterium provencense</name>
    <dbReference type="NCBI Taxonomy" id="1737425"/>
    <lineage>
        <taxon>Bacteria</taxon>
        <taxon>Bacillati</taxon>
        <taxon>Actinomycetota</taxon>
        <taxon>Actinomycetes</taxon>
        <taxon>Mycobacteriales</taxon>
        <taxon>Corynebacteriaceae</taxon>
        <taxon>Corynebacterium</taxon>
    </lineage>
</organism>
<dbReference type="RefSeq" id="WP_110480978.1">
    <property type="nucleotide sequence ID" value="NZ_CP024988.1"/>
</dbReference>
<evidence type="ECO:0000313" key="1">
    <source>
        <dbReference type="EMBL" id="AWT25290.1"/>
    </source>
</evidence>
<name>A0A2Z3YQM5_9CORY</name>